<sequence>MQELNNENQSPQLIENEADGESMILTKVNEDGTTSNYFDKRKVKIAPRSTLQFKVGPPFQLSNKFGNVLDNKTGQSVNLKIIPRIDRGFDNIDNEWVGYKRNYFTLVTSFQVRNYSLEKFLDSSYQVTFVENFYRQTANIKYFAVKIKARTDNEYSEINLVQHTAKRDKGPQFAPELCPLIPSSLPKHQIIREASNVRNTNKMKKYDSTFFFHRDQEDNKYDMDGILHSYPEDCIQKVARYERVQFASSINVKKPSQQNKHFRLYVVLGAVIETKDLEGNFKTTHCDEVALGNGEKGLFVYLQEMNTPPLIIRGRSPSNYTSSQRVTLRTNSMTPSVAESSSQDIINTNYTDAVRKPSVNDLPNGKQPVKKQKVGRPAKRKSKVLEVLKDDTNKECVSTFLTENYSSHDNFGSQIIPRNCKRVQTIDEIEKIMSSQLPLCDKLASLRDSQGDISSFPPREHKVFKVVPTSSRKLSVDLKDIELKPSHSSLKDEMCAIGSLALNLPTGGTSNISSSSHKREYDLLDISTTDDDLTKFPDAYEDWKNYRVKSKGGLSSGEISYIYNITTSNYKFNHDGSFDCADAGNVSRAIPRSMGVTSLRSTASSSARGSIFQGNGWAPVDMIPVELSDTSMKFDETSFA</sequence>
<feature type="domain" description="NDT80" evidence="4">
    <location>
        <begin position="18"/>
        <end position="324"/>
    </location>
</feature>
<dbReference type="GO" id="GO:0000228">
    <property type="term" value="C:nuclear chromosome"/>
    <property type="evidence" value="ECO:0007669"/>
    <property type="project" value="TreeGrafter"/>
</dbReference>
<gene>
    <name evidence="5" type="ORF">KASA_0P00418G</name>
</gene>
<accession>A0A1X7R091</accession>
<dbReference type="Gene3D" id="2.60.40.1390">
    <property type="entry name" value="NDT80 DNA-binding domain"/>
    <property type="match status" value="1"/>
</dbReference>
<evidence type="ECO:0000313" key="5">
    <source>
        <dbReference type="EMBL" id="SMN18924.1"/>
    </source>
</evidence>
<evidence type="ECO:0000256" key="3">
    <source>
        <dbReference type="SAM" id="MobiDB-lite"/>
    </source>
</evidence>
<dbReference type="InterPro" id="IPR024061">
    <property type="entry name" value="NDT80_DNA-bd_dom"/>
</dbReference>
<dbReference type="InterPro" id="IPR008967">
    <property type="entry name" value="p53-like_TF_DNA-bd_sf"/>
</dbReference>
<dbReference type="GO" id="GO:0003700">
    <property type="term" value="F:DNA-binding transcription factor activity"/>
    <property type="evidence" value="ECO:0007669"/>
    <property type="project" value="UniProtKB-UniRule"/>
</dbReference>
<feature type="compositionally biased region" description="Basic residues" evidence="3">
    <location>
        <begin position="368"/>
        <end position="380"/>
    </location>
</feature>
<feature type="DNA-binding region" description="NDT80" evidence="2">
    <location>
        <begin position="18"/>
        <end position="324"/>
    </location>
</feature>
<evidence type="ECO:0000256" key="2">
    <source>
        <dbReference type="PROSITE-ProRule" id="PRU00850"/>
    </source>
</evidence>
<organism evidence="5 6">
    <name type="scientific">Maudiozyma saulgeensis</name>
    <dbReference type="NCBI Taxonomy" id="1789683"/>
    <lineage>
        <taxon>Eukaryota</taxon>
        <taxon>Fungi</taxon>
        <taxon>Dikarya</taxon>
        <taxon>Ascomycota</taxon>
        <taxon>Saccharomycotina</taxon>
        <taxon>Saccharomycetes</taxon>
        <taxon>Saccharomycetales</taxon>
        <taxon>Saccharomycetaceae</taxon>
        <taxon>Maudiozyma</taxon>
    </lineage>
</organism>
<dbReference type="SUPFAM" id="SSF49417">
    <property type="entry name" value="p53-like transcription factors"/>
    <property type="match status" value="1"/>
</dbReference>
<dbReference type="GO" id="GO:0003677">
    <property type="term" value="F:DNA binding"/>
    <property type="evidence" value="ECO:0007669"/>
    <property type="project" value="UniProtKB-KW"/>
</dbReference>
<dbReference type="PANTHER" id="PTHR35144:SF2">
    <property type="entry name" value="MEIOSIS-SPECIFIC TRANSCRIPTION FACTOR NDT80"/>
    <property type="match status" value="1"/>
</dbReference>
<dbReference type="PANTHER" id="PTHR35144">
    <property type="entry name" value="MEIOSIS-SPECIFIC TRANSCRIPTION FACTOR NDT80"/>
    <property type="match status" value="1"/>
</dbReference>
<evidence type="ECO:0000259" key="4">
    <source>
        <dbReference type="PROSITE" id="PS51517"/>
    </source>
</evidence>
<proteinExistence type="predicted"/>
<evidence type="ECO:0000256" key="1">
    <source>
        <dbReference type="ARBA" id="ARBA00023125"/>
    </source>
</evidence>
<reference evidence="5 6" key="1">
    <citation type="submission" date="2017-04" db="EMBL/GenBank/DDBJ databases">
        <authorList>
            <person name="Afonso C.L."/>
            <person name="Miller P.J."/>
            <person name="Scott M.A."/>
            <person name="Spackman E."/>
            <person name="Goraichik I."/>
            <person name="Dimitrov K.M."/>
            <person name="Suarez D.L."/>
            <person name="Swayne D.E."/>
        </authorList>
    </citation>
    <scope>NUCLEOTIDE SEQUENCE [LARGE SCALE GENOMIC DNA]</scope>
</reference>
<dbReference type="AlphaFoldDB" id="A0A1X7R091"/>
<dbReference type="GO" id="GO:0051321">
    <property type="term" value="P:meiotic cell cycle"/>
    <property type="evidence" value="ECO:0007669"/>
    <property type="project" value="TreeGrafter"/>
</dbReference>
<dbReference type="InterPro" id="IPR037141">
    <property type="entry name" value="NDT80_DNA-bd_dom_sf"/>
</dbReference>
<protein>
    <submittedName>
        <fullName evidence="5">Similar to Saccharomyces cerevisiae YHR124W NDT80 Meiosis-specific transcription factor required for exit from pachytene and for full meiotic recombination</fullName>
    </submittedName>
</protein>
<dbReference type="OrthoDB" id="2288358at2759"/>
<dbReference type="PROSITE" id="PS51517">
    <property type="entry name" value="NDT80"/>
    <property type="match status" value="1"/>
</dbReference>
<keyword evidence="6" id="KW-1185">Reference proteome</keyword>
<keyword evidence="1 2" id="KW-0238">DNA-binding</keyword>
<dbReference type="InterPro" id="IPR052605">
    <property type="entry name" value="Fungal_trans_regulator"/>
</dbReference>
<evidence type="ECO:0000313" key="6">
    <source>
        <dbReference type="Proteomes" id="UP000196158"/>
    </source>
</evidence>
<dbReference type="EMBL" id="FXLY01000003">
    <property type="protein sequence ID" value="SMN18924.1"/>
    <property type="molecule type" value="Genomic_DNA"/>
</dbReference>
<dbReference type="Pfam" id="PF05224">
    <property type="entry name" value="NDT80_PhoG"/>
    <property type="match status" value="1"/>
</dbReference>
<dbReference type="GO" id="GO:0045944">
    <property type="term" value="P:positive regulation of transcription by RNA polymerase II"/>
    <property type="evidence" value="ECO:0007669"/>
    <property type="project" value="TreeGrafter"/>
</dbReference>
<dbReference type="Proteomes" id="UP000196158">
    <property type="component" value="Unassembled WGS sequence"/>
</dbReference>
<dbReference type="FunFam" id="2.60.40.1390:FF:000005">
    <property type="entry name" value="Meiosis-specific transcription factor NDT80"/>
    <property type="match status" value="1"/>
</dbReference>
<name>A0A1X7R091_9SACH</name>
<feature type="region of interest" description="Disordered" evidence="3">
    <location>
        <begin position="355"/>
        <end position="380"/>
    </location>
</feature>